<dbReference type="PROSITE" id="PS50949">
    <property type="entry name" value="HTH_GNTR"/>
    <property type="match status" value="1"/>
</dbReference>
<comment type="similarity">
    <text evidence="1">In the C-terminal section; belongs to the class-I pyridoxal-phosphate-dependent aminotransferase family.</text>
</comment>
<name>A0A9X2D5T6_9ACTN</name>
<dbReference type="CDD" id="cd00609">
    <property type="entry name" value="AAT_like"/>
    <property type="match status" value="1"/>
</dbReference>
<dbReference type="InterPro" id="IPR015424">
    <property type="entry name" value="PyrdxlP-dep_Trfase"/>
</dbReference>
<evidence type="ECO:0000256" key="1">
    <source>
        <dbReference type="ARBA" id="ARBA00005384"/>
    </source>
</evidence>
<keyword evidence="3" id="KW-0805">Transcription regulation</keyword>
<evidence type="ECO:0000259" key="6">
    <source>
        <dbReference type="PROSITE" id="PS50949"/>
    </source>
</evidence>
<evidence type="ECO:0000313" key="7">
    <source>
        <dbReference type="EMBL" id="MCM0619785.1"/>
    </source>
</evidence>
<dbReference type="Proteomes" id="UP001139485">
    <property type="component" value="Unassembled WGS sequence"/>
</dbReference>
<dbReference type="EMBL" id="JAMOIL010000005">
    <property type="protein sequence ID" value="MCM0619785.1"/>
    <property type="molecule type" value="Genomic_DNA"/>
</dbReference>
<keyword evidence="5" id="KW-0804">Transcription</keyword>
<organism evidence="7 8">
    <name type="scientific">Nocardioides bruguierae</name>
    <dbReference type="NCBI Taxonomy" id="2945102"/>
    <lineage>
        <taxon>Bacteria</taxon>
        <taxon>Bacillati</taxon>
        <taxon>Actinomycetota</taxon>
        <taxon>Actinomycetes</taxon>
        <taxon>Propionibacteriales</taxon>
        <taxon>Nocardioidaceae</taxon>
        <taxon>Nocardioides</taxon>
    </lineage>
</organism>
<dbReference type="GO" id="GO:0003677">
    <property type="term" value="F:DNA binding"/>
    <property type="evidence" value="ECO:0007669"/>
    <property type="project" value="UniProtKB-KW"/>
</dbReference>
<gene>
    <name evidence="7" type="ORF">M8330_05695</name>
</gene>
<dbReference type="AlphaFoldDB" id="A0A9X2D5T6"/>
<dbReference type="SUPFAM" id="SSF53383">
    <property type="entry name" value="PLP-dependent transferases"/>
    <property type="match status" value="1"/>
</dbReference>
<evidence type="ECO:0000256" key="4">
    <source>
        <dbReference type="ARBA" id="ARBA00023125"/>
    </source>
</evidence>
<dbReference type="InterPro" id="IPR051446">
    <property type="entry name" value="HTH_trans_reg/aminotransferase"/>
</dbReference>
<dbReference type="InterPro" id="IPR015421">
    <property type="entry name" value="PyrdxlP-dep_Trfase_major"/>
</dbReference>
<reference evidence="7" key="1">
    <citation type="submission" date="2022-05" db="EMBL/GenBank/DDBJ databases">
        <authorList>
            <person name="Tuo L."/>
        </authorList>
    </citation>
    <scope>NUCLEOTIDE SEQUENCE</scope>
    <source>
        <strain evidence="7">BSK12Z-4</strain>
    </source>
</reference>
<dbReference type="InterPro" id="IPR004839">
    <property type="entry name" value="Aminotransferase_I/II_large"/>
</dbReference>
<dbReference type="Pfam" id="PF00392">
    <property type="entry name" value="GntR"/>
    <property type="match status" value="1"/>
</dbReference>
<accession>A0A9X2D5T6</accession>
<dbReference type="SUPFAM" id="SSF46785">
    <property type="entry name" value="Winged helix' DNA-binding domain"/>
    <property type="match status" value="1"/>
</dbReference>
<comment type="caution">
    <text evidence="7">The sequence shown here is derived from an EMBL/GenBank/DDBJ whole genome shotgun (WGS) entry which is preliminary data.</text>
</comment>
<dbReference type="InterPro" id="IPR036390">
    <property type="entry name" value="WH_DNA-bd_sf"/>
</dbReference>
<evidence type="ECO:0000313" key="8">
    <source>
        <dbReference type="Proteomes" id="UP001139485"/>
    </source>
</evidence>
<dbReference type="InterPro" id="IPR036388">
    <property type="entry name" value="WH-like_DNA-bd_sf"/>
</dbReference>
<feature type="domain" description="HTH gntR-type" evidence="6">
    <location>
        <begin position="14"/>
        <end position="82"/>
    </location>
</feature>
<dbReference type="Gene3D" id="1.10.10.10">
    <property type="entry name" value="Winged helix-like DNA-binding domain superfamily/Winged helix DNA-binding domain"/>
    <property type="match status" value="1"/>
</dbReference>
<dbReference type="Gene3D" id="3.40.640.10">
    <property type="entry name" value="Type I PLP-dependent aspartate aminotransferase-like (Major domain)"/>
    <property type="match status" value="1"/>
</dbReference>
<evidence type="ECO:0000256" key="5">
    <source>
        <dbReference type="ARBA" id="ARBA00023163"/>
    </source>
</evidence>
<proteinExistence type="inferred from homology"/>
<dbReference type="SMART" id="SM00345">
    <property type="entry name" value="HTH_GNTR"/>
    <property type="match status" value="1"/>
</dbReference>
<dbReference type="PANTHER" id="PTHR46577">
    <property type="entry name" value="HTH-TYPE TRANSCRIPTIONAL REGULATORY PROTEIN GABR"/>
    <property type="match status" value="1"/>
</dbReference>
<keyword evidence="4" id="KW-0238">DNA-binding</keyword>
<dbReference type="CDD" id="cd07377">
    <property type="entry name" value="WHTH_GntR"/>
    <property type="match status" value="1"/>
</dbReference>
<dbReference type="GO" id="GO:0008483">
    <property type="term" value="F:transaminase activity"/>
    <property type="evidence" value="ECO:0007669"/>
    <property type="project" value="UniProtKB-KW"/>
</dbReference>
<protein>
    <submittedName>
        <fullName evidence="7">PLP-dependent aminotransferase family protein</fullName>
    </submittedName>
</protein>
<dbReference type="PANTHER" id="PTHR46577:SF1">
    <property type="entry name" value="HTH-TYPE TRANSCRIPTIONAL REGULATORY PROTEIN GABR"/>
    <property type="match status" value="1"/>
</dbReference>
<sequence length="444" mass="46165">MPTLAVTLDRALGTPLGAQLATAVRERVGDGRLAPGTRLPSSRALARDLGVARSVVEQAWAQLVAEGWLEGRHGAGTFVAAVRLSPDAGARPAPAPAPGPALLRLSAGHPWVDPAHHAAWRRAWREVGTAAPPAGYPDPRGDADLRAALAERLRRTRGLAVTGDDVRLTSGTTEGLRHLLAGLPPGPVGVEDPGYRAAVAVVRATGRTVVDVPALRPPARAEELAGLVAHYVTPAHQHPLGPVMPAPARAALLAAAREAGTLVVEDDYDSEFRYDVAPVPALASLDPGRVALLGTVSKSVSPALRLGWLVAPTAALERVDAYREVTHDTPSWPAQRALLSLLRDGYVDHAVRSARRVYARRAARVTQVLGPWLGGPVAGMYPSLPLPAARAEAAHRAARAAGYDVPLLSDAARSSGATGLVLGFGGCTDAQLEEALAAIRGALA</sequence>
<dbReference type="InterPro" id="IPR000524">
    <property type="entry name" value="Tscrpt_reg_HTH_GntR"/>
</dbReference>
<keyword evidence="7" id="KW-0032">Aminotransferase</keyword>
<evidence type="ECO:0000256" key="2">
    <source>
        <dbReference type="ARBA" id="ARBA00022898"/>
    </source>
</evidence>
<dbReference type="RefSeq" id="WP_250826537.1">
    <property type="nucleotide sequence ID" value="NZ_JAMOIL010000005.1"/>
</dbReference>
<dbReference type="GO" id="GO:0030170">
    <property type="term" value="F:pyridoxal phosphate binding"/>
    <property type="evidence" value="ECO:0007669"/>
    <property type="project" value="InterPro"/>
</dbReference>
<dbReference type="GO" id="GO:0003700">
    <property type="term" value="F:DNA-binding transcription factor activity"/>
    <property type="evidence" value="ECO:0007669"/>
    <property type="project" value="InterPro"/>
</dbReference>
<keyword evidence="2" id="KW-0663">Pyridoxal phosphate</keyword>
<evidence type="ECO:0000256" key="3">
    <source>
        <dbReference type="ARBA" id="ARBA00023015"/>
    </source>
</evidence>
<keyword evidence="7" id="KW-0808">Transferase</keyword>
<keyword evidence="8" id="KW-1185">Reference proteome</keyword>
<dbReference type="Pfam" id="PF00155">
    <property type="entry name" value="Aminotran_1_2"/>
    <property type="match status" value="1"/>
</dbReference>
<dbReference type="PRINTS" id="PR00035">
    <property type="entry name" value="HTHGNTR"/>
</dbReference>